<dbReference type="InterPro" id="IPR002125">
    <property type="entry name" value="CMP_dCMP_dom"/>
</dbReference>
<dbReference type="Gene3D" id="3.40.140.10">
    <property type="entry name" value="Cytidine Deaminase, domain 2"/>
    <property type="match status" value="1"/>
</dbReference>
<evidence type="ECO:0000256" key="1">
    <source>
        <dbReference type="ARBA" id="ARBA00006576"/>
    </source>
</evidence>
<sequence length="143" mass="15784">MDIWEQLYTAAKPLYHPEEVNAFIYAHNVVCALQSKSGAIYTGFCIEGLCGTLNLCAERVALLNMYTTSGETEVQRIIAFRDAAPTGMGGMPCGVCRETLMEFSANNAQTEIMVDYAQRKTVTLGEIFPNWWGSVKTGEVRGE</sequence>
<dbReference type="PROSITE" id="PS00903">
    <property type="entry name" value="CYT_DCMP_DEAMINASES_1"/>
    <property type="match status" value="1"/>
</dbReference>
<dbReference type="EMBL" id="AZFC01000012">
    <property type="protein sequence ID" value="KRL49249.1"/>
    <property type="molecule type" value="Genomic_DNA"/>
</dbReference>
<organism evidence="6 7">
    <name type="scientific">Levilactobacillus spicheri DSM 15429</name>
    <dbReference type="NCBI Taxonomy" id="1423805"/>
    <lineage>
        <taxon>Bacteria</taxon>
        <taxon>Bacillati</taxon>
        <taxon>Bacillota</taxon>
        <taxon>Bacilli</taxon>
        <taxon>Lactobacillales</taxon>
        <taxon>Lactobacillaceae</taxon>
        <taxon>Levilactobacillus</taxon>
    </lineage>
</organism>
<dbReference type="InterPro" id="IPR016192">
    <property type="entry name" value="APOBEC/CMP_deaminase_Zn-bd"/>
</dbReference>
<dbReference type="GO" id="GO:0005829">
    <property type="term" value="C:cytosol"/>
    <property type="evidence" value="ECO:0007669"/>
    <property type="project" value="TreeGrafter"/>
</dbReference>
<dbReference type="PROSITE" id="PS51747">
    <property type="entry name" value="CYT_DCMP_DEAMINASES_2"/>
    <property type="match status" value="1"/>
</dbReference>
<dbReference type="PANTHER" id="PTHR11644">
    <property type="entry name" value="CYTIDINE DEAMINASE"/>
    <property type="match status" value="1"/>
</dbReference>
<dbReference type="CDD" id="cd01283">
    <property type="entry name" value="cytidine_deaminase"/>
    <property type="match status" value="1"/>
</dbReference>
<dbReference type="PANTHER" id="PTHR11644:SF2">
    <property type="entry name" value="CYTIDINE DEAMINASE"/>
    <property type="match status" value="1"/>
</dbReference>
<keyword evidence="2" id="KW-0479">Metal-binding</keyword>
<proteinExistence type="inferred from homology"/>
<evidence type="ECO:0000313" key="7">
    <source>
        <dbReference type="Proteomes" id="UP000051835"/>
    </source>
</evidence>
<dbReference type="RefSeq" id="WP_056963390.1">
    <property type="nucleotide sequence ID" value="NZ_AZFC01000012.1"/>
</dbReference>
<accession>A0A0R1QYK7</accession>
<dbReference type="GO" id="GO:0042802">
    <property type="term" value="F:identical protein binding"/>
    <property type="evidence" value="ECO:0007669"/>
    <property type="project" value="UniProtKB-ARBA"/>
</dbReference>
<dbReference type="InterPro" id="IPR050202">
    <property type="entry name" value="Cyt/Deoxycyt_deaminase"/>
</dbReference>
<dbReference type="AlphaFoldDB" id="A0A0R1QYK7"/>
<keyword evidence="4" id="KW-0862">Zinc</keyword>
<gene>
    <name evidence="6" type="ORF">FD37_GL000846</name>
</gene>
<dbReference type="GO" id="GO:0004126">
    <property type="term" value="F:cytidine deaminase activity"/>
    <property type="evidence" value="ECO:0007669"/>
    <property type="project" value="UniProtKB-ARBA"/>
</dbReference>
<name>A0A0R1QYK7_9LACO</name>
<dbReference type="GO" id="GO:0008270">
    <property type="term" value="F:zinc ion binding"/>
    <property type="evidence" value="ECO:0007669"/>
    <property type="project" value="InterPro"/>
</dbReference>
<evidence type="ECO:0000259" key="5">
    <source>
        <dbReference type="PROSITE" id="PS51747"/>
    </source>
</evidence>
<comment type="similarity">
    <text evidence="1">Belongs to the cytidine and deoxycytidylate deaminase family.</text>
</comment>
<dbReference type="GO" id="GO:0072527">
    <property type="term" value="P:pyrimidine-containing compound metabolic process"/>
    <property type="evidence" value="ECO:0007669"/>
    <property type="project" value="UniProtKB-ARBA"/>
</dbReference>
<evidence type="ECO:0000256" key="3">
    <source>
        <dbReference type="ARBA" id="ARBA00022801"/>
    </source>
</evidence>
<evidence type="ECO:0000313" key="6">
    <source>
        <dbReference type="EMBL" id="KRL49249.1"/>
    </source>
</evidence>
<dbReference type="PATRIC" id="fig|1423805.4.peg.865"/>
<dbReference type="GO" id="GO:0055086">
    <property type="term" value="P:nucleobase-containing small molecule metabolic process"/>
    <property type="evidence" value="ECO:0007669"/>
    <property type="project" value="UniProtKB-ARBA"/>
</dbReference>
<evidence type="ECO:0000256" key="2">
    <source>
        <dbReference type="ARBA" id="ARBA00022723"/>
    </source>
</evidence>
<keyword evidence="3" id="KW-0378">Hydrolase</keyword>
<protein>
    <submittedName>
        <fullName evidence="6">Cytidine deaminase</fullName>
    </submittedName>
</protein>
<evidence type="ECO:0000256" key="4">
    <source>
        <dbReference type="ARBA" id="ARBA00022833"/>
    </source>
</evidence>
<reference evidence="6 7" key="1">
    <citation type="journal article" date="2015" name="Genome Announc.">
        <title>Expanding the biotechnology potential of lactobacilli through comparative genomics of 213 strains and associated genera.</title>
        <authorList>
            <person name="Sun Z."/>
            <person name="Harris H.M."/>
            <person name="McCann A."/>
            <person name="Guo C."/>
            <person name="Argimon S."/>
            <person name="Zhang W."/>
            <person name="Yang X."/>
            <person name="Jeffery I.B."/>
            <person name="Cooney J.C."/>
            <person name="Kagawa T.F."/>
            <person name="Liu W."/>
            <person name="Song Y."/>
            <person name="Salvetti E."/>
            <person name="Wrobel A."/>
            <person name="Rasinkangas P."/>
            <person name="Parkhill J."/>
            <person name="Rea M.C."/>
            <person name="O'Sullivan O."/>
            <person name="Ritari J."/>
            <person name="Douillard F.P."/>
            <person name="Paul Ross R."/>
            <person name="Yang R."/>
            <person name="Briner A.E."/>
            <person name="Felis G.E."/>
            <person name="de Vos W.M."/>
            <person name="Barrangou R."/>
            <person name="Klaenhammer T.R."/>
            <person name="Caufield P.W."/>
            <person name="Cui Y."/>
            <person name="Zhang H."/>
            <person name="O'Toole P.W."/>
        </authorList>
    </citation>
    <scope>NUCLEOTIDE SEQUENCE [LARGE SCALE GENOMIC DNA]</scope>
    <source>
        <strain evidence="6 7">DSM 15429</strain>
    </source>
</reference>
<dbReference type="InterPro" id="IPR016193">
    <property type="entry name" value="Cytidine_deaminase-like"/>
</dbReference>
<feature type="domain" description="CMP/dCMP-type deaminase" evidence="5">
    <location>
        <begin position="1"/>
        <end position="135"/>
    </location>
</feature>
<dbReference type="Proteomes" id="UP000051835">
    <property type="component" value="Unassembled WGS sequence"/>
</dbReference>
<dbReference type="SUPFAM" id="SSF53927">
    <property type="entry name" value="Cytidine deaminase-like"/>
    <property type="match status" value="1"/>
</dbReference>
<comment type="caution">
    <text evidence="6">The sequence shown here is derived from an EMBL/GenBank/DDBJ whole genome shotgun (WGS) entry which is preliminary data.</text>
</comment>